<organism evidence="2 3">
    <name type="scientific">Xylona heveae (strain CBS 132557 / TC161)</name>
    <dbReference type="NCBI Taxonomy" id="1328760"/>
    <lineage>
        <taxon>Eukaryota</taxon>
        <taxon>Fungi</taxon>
        <taxon>Dikarya</taxon>
        <taxon>Ascomycota</taxon>
        <taxon>Pezizomycotina</taxon>
        <taxon>Xylonomycetes</taxon>
        <taxon>Xylonales</taxon>
        <taxon>Xylonaceae</taxon>
        <taxon>Xylona</taxon>
    </lineage>
</organism>
<dbReference type="Proteomes" id="UP000076632">
    <property type="component" value="Unassembled WGS sequence"/>
</dbReference>
<name>A0A165H840_XYLHT</name>
<protein>
    <submittedName>
        <fullName evidence="2">Uncharacterized protein</fullName>
    </submittedName>
</protein>
<dbReference type="AlphaFoldDB" id="A0A165H840"/>
<dbReference type="GeneID" id="28901061"/>
<keyword evidence="3" id="KW-1185">Reference proteome</keyword>
<dbReference type="EMBL" id="KV407457">
    <property type="protein sequence ID" value="KZF23115.1"/>
    <property type="molecule type" value="Genomic_DNA"/>
</dbReference>
<sequence length="311" mass="34437">MLDPEVGRWDHTRSVRVLLQTRPVNPVIVNKGKFDYIIQRLKEVDPVSLKDLFKAIALQSRGGELRQPCDQCLQRSGHFAQCVAHPEITAGGCANCVSAKQAAKCSFRTSGNRLPAVPVAFGLAATSLPALPASQQPSTSIKNSTNGRGANSQGHSRNRSDSPKRSPLTARFRESRLFPPSAQVALDSGKSPARNADLALPFRKPMPGPGEHRRGSLTRNSTETQKMEREPPRSIPQGIRQHLRGAMHSLEGDALYTAWDQQNRADAEALRLESRFTAEFGADALSLLKEMWFAERRRAMQRKEHDHIPKN</sequence>
<reference evidence="2 3" key="1">
    <citation type="journal article" date="2016" name="Fungal Biol.">
        <title>The genome of Xylona heveae provides a window into fungal endophytism.</title>
        <authorList>
            <person name="Gazis R."/>
            <person name="Kuo A."/>
            <person name="Riley R."/>
            <person name="LaButti K."/>
            <person name="Lipzen A."/>
            <person name="Lin J."/>
            <person name="Amirebrahimi M."/>
            <person name="Hesse C.N."/>
            <person name="Spatafora J.W."/>
            <person name="Henrissat B."/>
            <person name="Hainaut M."/>
            <person name="Grigoriev I.V."/>
            <person name="Hibbett D.S."/>
        </authorList>
    </citation>
    <scope>NUCLEOTIDE SEQUENCE [LARGE SCALE GENOMIC DNA]</scope>
    <source>
        <strain evidence="2 3">TC161</strain>
    </source>
</reference>
<evidence type="ECO:0000313" key="2">
    <source>
        <dbReference type="EMBL" id="KZF23115.1"/>
    </source>
</evidence>
<evidence type="ECO:0000313" key="3">
    <source>
        <dbReference type="Proteomes" id="UP000076632"/>
    </source>
</evidence>
<dbReference type="InterPro" id="IPR022190">
    <property type="entry name" value="DUF3716"/>
</dbReference>
<proteinExistence type="predicted"/>
<feature type="compositionally biased region" description="Polar residues" evidence="1">
    <location>
        <begin position="135"/>
        <end position="155"/>
    </location>
</feature>
<gene>
    <name evidence="2" type="ORF">L228DRAFT_281868</name>
</gene>
<dbReference type="InParanoid" id="A0A165H840"/>
<dbReference type="Pfam" id="PF12511">
    <property type="entry name" value="DUF3716"/>
    <property type="match status" value="1"/>
</dbReference>
<dbReference type="RefSeq" id="XP_018188670.1">
    <property type="nucleotide sequence ID" value="XM_018335924.1"/>
</dbReference>
<accession>A0A165H840</accession>
<feature type="region of interest" description="Disordered" evidence="1">
    <location>
        <begin position="132"/>
        <end position="235"/>
    </location>
</feature>
<evidence type="ECO:0000256" key="1">
    <source>
        <dbReference type="SAM" id="MobiDB-lite"/>
    </source>
</evidence>